<dbReference type="Pfam" id="PF01471">
    <property type="entry name" value="PG_binding_1"/>
    <property type="match status" value="1"/>
</dbReference>
<dbReference type="EMBL" id="JACYTQ010000003">
    <property type="protein sequence ID" value="MBD8489292.1"/>
    <property type="molecule type" value="Genomic_DNA"/>
</dbReference>
<evidence type="ECO:0000313" key="4">
    <source>
        <dbReference type="Proteomes" id="UP000647133"/>
    </source>
</evidence>
<sequence length="274" mass="31646">MQTLRYRSRGPEVQYLEEILTTLGYDLEVSNYFGMDTHRAVWDYQSKNNLVVDGVVGLKTWTKLLSENPQALLEEQSKFLAEQDLINFAQTYGLEMATVKAVNAVESSGKGFFTDGRAKILFEGHVFWNELKKRGIQPEAFYNPDSQDVLYPKWTRAHYKGGPAEYSRLQRASQLSDQPAFVEAAYCAASWGAFQIMGYHFKNLGYPSITDFVNKMQEHEREHLKAFGKFLEANNLIRYLKSKDWAKFARGYNGPLYAQNKYDIKLEQAYNRFS</sequence>
<dbReference type="Gene3D" id="1.10.101.10">
    <property type="entry name" value="PGBD-like superfamily/PGBD"/>
    <property type="match status" value="1"/>
</dbReference>
<keyword evidence="4" id="KW-1185">Reference proteome</keyword>
<dbReference type="InterPro" id="IPR024408">
    <property type="entry name" value="Muramidase"/>
</dbReference>
<dbReference type="InterPro" id="IPR036366">
    <property type="entry name" value="PGBDSf"/>
</dbReference>
<evidence type="ECO:0000259" key="1">
    <source>
        <dbReference type="Pfam" id="PF01471"/>
    </source>
</evidence>
<dbReference type="RefSeq" id="WP_192010174.1">
    <property type="nucleotide sequence ID" value="NZ_JACYTQ010000003.1"/>
</dbReference>
<dbReference type="InterPro" id="IPR002477">
    <property type="entry name" value="Peptidoglycan-bd-like"/>
</dbReference>
<accession>A0ABR9AKK8</accession>
<dbReference type="Pfam" id="PF11860">
    <property type="entry name" value="Muramidase"/>
    <property type="match status" value="1"/>
</dbReference>
<dbReference type="SUPFAM" id="SSF47090">
    <property type="entry name" value="PGBD-like"/>
    <property type="match status" value="1"/>
</dbReference>
<gene>
    <name evidence="3" type="ORF">IFO69_11095</name>
</gene>
<protein>
    <submittedName>
        <fullName evidence="3">N-acetylmuramidase family protein</fullName>
    </submittedName>
</protein>
<comment type="caution">
    <text evidence="3">The sequence shown here is derived from an EMBL/GenBank/DDBJ whole genome shotgun (WGS) entry which is preliminary data.</text>
</comment>
<evidence type="ECO:0000259" key="2">
    <source>
        <dbReference type="Pfam" id="PF11860"/>
    </source>
</evidence>
<organism evidence="3 4">
    <name type="scientific">Echinicola arenosa</name>
    <dbReference type="NCBI Taxonomy" id="2774144"/>
    <lineage>
        <taxon>Bacteria</taxon>
        <taxon>Pseudomonadati</taxon>
        <taxon>Bacteroidota</taxon>
        <taxon>Cytophagia</taxon>
        <taxon>Cytophagales</taxon>
        <taxon>Cyclobacteriaceae</taxon>
        <taxon>Echinicola</taxon>
    </lineage>
</organism>
<evidence type="ECO:0000313" key="3">
    <source>
        <dbReference type="EMBL" id="MBD8489292.1"/>
    </source>
</evidence>
<feature type="domain" description="N-acetylmuramidase" evidence="2">
    <location>
        <begin position="96"/>
        <end position="273"/>
    </location>
</feature>
<proteinExistence type="predicted"/>
<reference evidence="3 4" key="1">
    <citation type="submission" date="2020-09" db="EMBL/GenBank/DDBJ databases">
        <title>Echinicola sp. CAU 1574 isolated from sand of Sido Beach.</title>
        <authorList>
            <person name="Kim W."/>
        </authorList>
    </citation>
    <scope>NUCLEOTIDE SEQUENCE [LARGE SCALE GENOMIC DNA]</scope>
    <source>
        <strain evidence="3 4">CAU 1574</strain>
    </source>
</reference>
<dbReference type="Proteomes" id="UP000647133">
    <property type="component" value="Unassembled WGS sequence"/>
</dbReference>
<name>A0ABR9AKK8_9BACT</name>
<feature type="domain" description="Peptidoglycan binding-like" evidence="1">
    <location>
        <begin position="9"/>
        <end position="64"/>
    </location>
</feature>
<dbReference type="InterPro" id="IPR036365">
    <property type="entry name" value="PGBD-like_sf"/>
</dbReference>